<protein>
    <recommendedName>
        <fullName evidence="1">Protein kinase domain-containing protein</fullName>
    </recommendedName>
</protein>
<comment type="caution">
    <text evidence="2">The sequence shown here is derived from an EMBL/GenBank/DDBJ whole genome shotgun (WGS) entry which is preliminary data.</text>
</comment>
<organism evidence="2 3">
    <name type="scientific">Tritrichomonas musculus</name>
    <dbReference type="NCBI Taxonomy" id="1915356"/>
    <lineage>
        <taxon>Eukaryota</taxon>
        <taxon>Metamonada</taxon>
        <taxon>Parabasalia</taxon>
        <taxon>Tritrichomonadida</taxon>
        <taxon>Tritrichomonadidae</taxon>
        <taxon>Tritrichomonas</taxon>
    </lineage>
</organism>
<dbReference type="SUPFAM" id="SSF56112">
    <property type="entry name" value="Protein kinase-like (PK-like)"/>
    <property type="match status" value="1"/>
</dbReference>
<dbReference type="EMBL" id="JAPFFF010000002">
    <property type="protein sequence ID" value="KAK8897698.1"/>
    <property type="molecule type" value="Genomic_DNA"/>
</dbReference>
<dbReference type="PANTHER" id="PTHR45661:SF3">
    <property type="entry name" value="IG-LIKE DOMAIN-CONTAINING PROTEIN"/>
    <property type="match status" value="1"/>
</dbReference>
<evidence type="ECO:0000313" key="2">
    <source>
        <dbReference type="EMBL" id="KAK8897698.1"/>
    </source>
</evidence>
<dbReference type="Pfam" id="PF13306">
    <property type="entry name" value="LRR_5"/>
    <property type="match status" value="3"/>
</dbReference>
<dbReference type="InterPro" id="IPR036770">
    <property type="entry name" value="Ankyrin_rpt-contain_sf"/>
</dbReference>
<dbReference type="InterPro" id="IPR011009">
    <property type="entry name" value="Kinase-like_dom_sf"/>
</dbReference>
<dbReference type="SUPFAM" id="SSF52058">
    <property type="entry name" value="L domain-like"/>
    <property type="match status" value="2"/>
</dbReference>
<dbReference type="PANTHER" id="PTHR45661">
    <property type="entry name" value="SURFACE ANTIGEN"/>
    <property type="match status" value="1"/>
</dbReference>
<dbReference type="Gene3D" id="3.80.10.10">
    <property type="entry name" value="Ribonuclease Inhibitor"/>
    <property type="match status" value="5"/>
</dbReference>
<gene>
    <name evidence="2" type="ORF">M9Y10_015663</name>
</gene>
<dbReference type="InterPro" id="IPR026906">
    <property type="entry name" value="LRR_5"/>
</dbReference>
<evidence type="ECO:0000313" key="3">
    <source>
        <dbReference type="Proteomes" id="UP001470230"/>
    </source>
</evidence>
<evidence type="ECO:0000259" key="1">
    <source>
        <dbReference type="PROSITE" id="PS50011"/>
    </source>
</evidence>
<dbReference type="InterPro" id="IPR053139">
    <property type="entry name" value="Surface_bspA-like"/>
</dbReference>
<reference evidence="2 3" key="1">
    <citation type="submission" date="2024-04" db="EMBL/GenBank/DDBJ databases">
        <title>Tritrichomonas musculus Genome.</title>
        <authorList>
            <person name="Alves-Ferreira E."/>
            <person name="Grigg M."/>
            <person name="Lorenzi H."/>
            <person name="Galac M."/>
        </authorList>
    </citation>
    <scope>NUCLEOTIDE SEQUENCE [LARGE SCALE GENOMIC DNA]</scope>
    <source>
        <strain evidence="2 3">EAF2021</strain>
    </source>
</reference>
<name>A0ABR2L2W5_9EUKA</name>
<sequence>MIVEIQDYFNKKRKIYDFLLSFLQSEDSYYDYFEKLLNILQEQEIQNDREEFEHFLRLILNISNYHHQTAGFYDKIEQILLYFKDKIKQTFSNLDIFNIFESNKKILLFLLKEDIIKADKSITNRLLETKIFFFFWPEIKDFLPVEEKRKIESYILNTDPEFFENYENKRKVGENDSYLCSLIRNDSIKEFVFYVNSNNVSFKSKIKRSYFETHAYLNEKQPTLIEYALFFGSIKIYNYLRHKIGTDLPEKTLLYSIHSNNKNLIHLIEDAENIDYKMFLNESIKCHHNDFAKYFENQLLEKGCDTDAVFRHYNYLYFPDCSSYDETAEENKADIIYLLLLRKQKIENDLFKGCNSLTYLCIPSTITSICNDAFSKCQSLRQIIIPSSVKEIGQRAFYGCNLLTDVKIPSSVTSIGKFAFGYCSSLTEIEIPSSITVIKESTFNQCTKLNKITLPSSIESVEYDAFSGTISLTIVGSIKRIPPRCFHFNYTLKNVNLPFFLTSIGEMSFNYCASLKNITIHPFVTTIDDSAFNLCKSLEEITLPSSLTSIGYHAFGSCQKLRKILIPSSVTSIGSLAFEKCISLDELYIPSSLTSISKSAFNGIKSIILSDDFKMIPNNCFAGCPTLERVSIPSSVTSFGDYCFSGCKSIREIFIPSCLTSIGKYAFMKCSSLEEISLPESIKNIDEGAFFGCEAIIQVKIPSSITSISNYCFSCCCNLKTITIPSSITSIGNNAFSCCSVLNYVCIPSVTSIGTCAFFKCLLLDKIALSSSPIQIASDAFLGCISLKNSEQMLDINDFRVQDELNENGYLFYLAIKNDNLYKIKTYNSFLFGKSIDFIQEVNISRIDIPEIIKVQKFFFPLIPEGQAVLKSLDPFQSNCYITASEYLQYGNIFVIKEKYLKSKGTINTLMNPLIRNKIIFGVAATMKKLHKKNIIHRGLKLTSIYLDDNLEPKIDTFPFAKDATNSYELHNYADESVFTAPELLMDMEHSFPVDVFSYAFVLYFLFTNDIGMRKHFAMSIFGLICKGSRPNRPDDIPDHYWELIQNCWKQNPDERPTFEDITNILRDDKYALEEFGMKTDLNLLHQYQQRIDPY</sequence>
<dbReference type="PROSITE" id="PS50011">
    <property type="entry name" value="PROTEIN_KINASE_DOM"/>
    <property type="match status" value="1"/>
</dbReference>
<feature type="domain" description="Protein kinase" evidence="1">
    <location>
        <begin position="799"/>
        <end position="1072"/>
    </location>
</feature>
<dbReference type="Pfam" id="PF07714">
    <property type="entry name" value="PK_Tyr_Ser-Thr"/>
    <property type="match status" value="1"/>
</dbReference>
<dbReference type="Proteomes" id="UP001470230">
    <property type="component" value="Unassembled WGS sequence"/>
</dbReference>
<dbReference type="Gene3D" id="1.10.510.10">
    <property type="entry name" value="Transferase(Phosphotransferase) domain 1"/>
    <property type="match status" value="1"/>
</dbReference>
<dbReference type="SUPFAM" id="SSF48403">
    <property type="entry name" value="Ankyrin repeat"/>
    <property type="match status" value="1"/>
</dbReference>
<keyword evidence="3" id="KW-1185">Reference proteome</keyword>
<dbReference type="InterPro" id="IPR001245">
    <property type="entry name" value="Ser-Thr/Tyr_kinase_cat_dom"/>
</dbReference>
<proteinExistence type="predicted"/>
<dbReference type="InterPro" id="IPR032675">
    <property type="entry name" value="LRR_dom_sf"/>
</dbReference>
<dbReference type="InterPro" id="IPR000719">
    <property type="entry name" value="Prot_kinase_dom"/>
</dbReference>
<accession>A0ABR2L2W5</accession>